<dbReference type="SUPFAM" id="SSF52768">
    <property type="entry name" value="Arginase/deacetylase"/>
    <property type="match status" value="1"/>
</dbReference>
<gene>
    <name evidence="6" type="ORF">ACFQGU_04360</name>
</gene>
<evidence type="ECO:0000313" key="7">
    <source>
        <dbReference type="Proteomes" id="UP001596138"/>
    </source>
</evidence>
<dbReference type="InterPro" id="IPR003085">
    <property type="entry name" value="AcuC"/>
</dbReference>
<comment type="pathway">
    <text evidence="1">Ketone degradation; acetoin degradation.</text>
</comment>
<evidence type="ECO:0000313" key="6">
    <source>
        <dbReference type="EMBL" id="MFC6237098.1"/>
    </source>
</evidence>
<accession>A0ABW1SZ17</accession>
<dbReference type="PRINTS" id="PR01270">
    <property type="entry name" value="HDASUPER"/>
</dbReference>
<name>A0ABW1SZ17_9ACTN</name>
<keyword evidence="4" id="KW-0006">Acetoin catabolism</keyword>
<reference evidence="7" key="1">
    <citation type="journal article" date="2019" name="Int. J. Syst. Evol. Microbiol.">
        <title>The Global Catalogue of Microorganisms (GCM) 10K type strain sequencing project: providing services to taxonomists for standard genome sequencing and annotation.</title>
        <authorList>
            <consortium name="The Broad Institute Genomics Platform"/>
            <consortium name="The Broad Institute Genome Sequencing Center for Infectious Disease"/>
            <person name="Wu L."/>
            <person name="Ma J."/>
        </authorList>
    </citation>
    <scope>NUCLEOTIDE SEQUENCE [LARGE SCALE GENOMIC DNA]</scope>
    <source>
        <strain evidence="7">CGMCC 4.7317</strain>
    </source>
</reference>
<keyword evidence="7" id="KW-1185">Reference proteome</keyword>
<dbReference type="InterPro" id="IPR037138">
    <property type="entry name" value="His_deacetylse_dom_sf"/>
</dbReference>
<feature type="domain" description="Histone deacetylase" evidence="5">
    <location>
        <begin position="22"/>
        <end position="317"/>
    </location>
</feature>
<protein>
    <recommendedName>
        <fullName evidence="3">Acetoin utilization protein AcuC</fullName>
    </recommendedName>
</protein>
<dbReference type="EMBL" id="JBHSTI010000008">
    <property type="protein sequence ID" value="MFC6237098.1"/>
    <property type="molecule type" value="Genomic_DNA"/>
</dbReference>
<dbReference type="InterPro" id="IPR023696">
    <property type="entry name" value="Ureohydrolase_dom_sf"/>
</dbReference>
<dbReference type="RefSeq" id="WP_386764142.1">
    <property type="nucleotide sequence ID" value="NZ_JBHSTI010000008.1"/>
</dbReference>
<evidence type="ECO:0000256" key="4">
    <source>
        <dbReference type="ARBA" id="ARBA00022627"/>
    </source>
</evidence>
<organism evidence="6 7">
    <name type="scientific">Longivirga aurantiaca</name>
    <dbReference type="NCBI Taxonomy" id="1837743"/>
    <lineage>
        <taxon>Bacteria</taxon>
        <taxon>Bacillati</taxon>
        <taxon>Actinomycetota</taxon>
        <taxon>Actinomycetes</taxon>
        <taxon>Sporichthyales</taxon>
        <taxon>Sporichthyaceae</taxon>
        <taxon>Longivirga</taxon>
    </lineage>
</organism>
<evidence type="ECO:0000256" key="3">
    <source>
        <dbReference type="ARBA" id="ARBA00020218"/>
    </source>
</evidence>
<dbReference type="InterPro" id="IPR023801">
    <property type="entry name" value="His_deacetylse_dom"/>
</dbReference>
<comment type="caution">
    <text evidence="6">The sequence shown here is derived from an EMBL/GenBank/DDBJ whole genome shotgun (WGS) entry which is preliminary data.</text>
</comment>
<dbReference type="CDD" id="cd09994">
    <property type="entry name" value="HDAC_AcuC_like"/>
    <property type="match status" value="1"/>
</dbReference>
<evidence type="ECO:0000259" key="5">
    <source>
        <dbReference type="Pfam" id="PF00850"/>
    </source>
</evidence>
<dbReference type="Proteomes" id="UP001596138">
    <property type="component" value="Unassembled WGS sequence"/>
</dbReference>
<evidence type="ECO:0000256" key="2">
    <source>
        <dbReference type="ARBA" id="ARBA00005947"/>
    </source>
</evidence>
<dbReference type="Pfam" id="PF00850">
    <property type="entry name" value="Hist_deacetyl"/>
    <property type="match status" value="1"/>
</dbReference>
<proteinExistence type="inferred from homology"/>
<comment type="similarity">
    <text evidence="2">Belongs to the histone deacetylase family.</text>
</comment>
<dbReference type="PANTHER" id="PTHR10625:SF10">
    <property type="entry name" value="HISTONE DEACETYLASE HDAC1"/>
    <property type="match status" value="1"/>
</dbReference>
<dbReference type="InterPro" id="IPR000286">
    <property type="entry name" value="HDACs"/>
</dbReference>
<dbReference type="Gene3D" id="3.40.800.20">
    <property type="entry name" value="Histone deacetylase domain"/>
    <property type="match status" value="1"/>
</dbReference>
<evidence type="ECO:0000256" key="1">
    <source>
        <dbReference type="ARBA" id="ARBA00005101"/>
    </source>
</evidence>
<dbReference type="PRINTS" id="PR01272">
    <property type="entry name" value="ACUCPROTEIN"/>
</dbReference>
<sequence length="397" mass="42419">MTGTAAVVWDDGLARYDFGVGHPLAPIRVQLAMRLARDLGLVDGDGVTVIGPVEIDDDALLTVHDPEYLAAVKRSSADPSHVELHRGLGTDDVPTFTGMHEASRAVCGATLAAVQAVHSGDYLHAVNLAGGLHHAMPGAASGFCVYNDIAVGIQWLLDQGVERVAYVDVDVHHGDGVQAAFWDDPRVLTVSVHESGRALFPGTGFPSEVGGPNALGSAVNVALPPHTGDDGWLRAFDGVVPQLLRSFRPQFLVTQQGCDSHSEDPLAHLELSVDGQRMSYAALHALAHELCDGRWVALGGGGYSWVDVVPRAWSHLIGEVVGAPVPPETPLPAVWRDFVEERLKVPTPALMTDGRTPRVRSWESGYDPADAIDAAVLRTREAVFPWHGLNADPYHGF</sequence>
<dbReference type="PANTHER" id="PTHR10625">
    <property type="entry name" value="HISTONE DEACETYLASE HDAC1-RELATED"/>
    <property type="match status" value="1"/>
</dbReference>